<dbReference type="OMA" id="DELCACT"/>
<protein>
    <recommendedName>
        <fullName evidence="2">DUF6598 domain-containing protein</fullName>
    </recommendedName>
</protein>
<evidence type="ECO:0000256" key="1">
    <source>
        <dbReference type="SAM" id="MobiDB-lite"/>
    </source>
</evidence>
<evidence type="ECO:0000259" key="2">
    <source>
        <dbReference type="Pfam" id="PF20241"/>
    </source>
</evidence>
<dbReference type="AlphaFoldDB" id="A0A1B6P5T8"/>
<dbReference type="Proteomes" id="UP000000768">
    <property type="component" value="Chromosome 9"/>
</dbReference>
<accession>A0A1B6P5T8</accession>
<dbReference type="InParanoid" id="A0A1B6P5T8"/>
<dbReference type="InterPro" id="IPR046533">
    <property type="entry name" value="DUF6598"/>
</dbReference>
<proteinExistence type="predicted"/>
<dbReference type="OrthoDB" id="663340at2759"/>
<evidence type="ECO:0000313" key="4">
    <source>
        <dbReference type="Proteomes" id="UP000000768"/>
    </source>
</evidence>
<feature type="compositionally biased region" description="Basic and acidic residues" evidence="1">
    <location>
        <begin position="1"/>
        <end position="14"/>
    </location>
</feature>
<dbReference type="Gramene" id="KXG21098">
    <property type="protein sequence ID" value="KXG21098"/>
    <property type="gene ID" value="SORBI_3009G014900"/>
</dbReference>
<sequence>MCEYERLRSEKRAPDFSGMTEADRAAEAERLREEAFEEARRLPEGRRRLEAEARARILDFDPKQGGIYYNSFNLADLIYRNSFSLADLYTFDLAEEESPIGPMRFTNKVFDDEEIELTEAINILSVKVARSDVGFPIHVYGTVIVRDSIDLKRVYLFNRDRQHCQLINSKDEPLILTGPKRGLALLDDNYVEIDLKIKDHQGEDRELSKGILTISGIARRSLEKCEVDRLSLATRLSTVKVEYAFVISAVEATIAIEVEEGEFCGTVTAYLTSINKRLVLYDRKLADHMPGNGLGAIKMMRPVISVCFSDVLLIVARAHGGKAVGLGIAPRISNEYGVGFSLGTAKMSLRIDWSIVNPSTRGAC</sequence>
<name>A0A1B6P5T8_SORBI</name>
<keyword evidence="4" id="KW-1185">Reference proteome</keyword>
<dbReference type="STRING" id="4558.A0A1B6P5T8"/>
<feature type="compositionally biased region" description="Basic and acidic residues" evidence="1">
    <location>
        <begin position="21"/>
        <end position="30"/>
    </location>
</feature>
<dbReference type="PANTHER" id="PTHR33065:SF93">
    <property type="entry name" value="DUF6598 DOMAIN-CONTAINING PROTEIN"/>
    <property type="match status" value="1"/>
</dbReference>
<reference evidence="3 4" key="1">
    <citation type="journal article" date="2009" name="Nature">
        <title>The Sorghum bicolor genome and the diversification of grasses.</title>
        <authorList>
            <person name="Paterson A.H."/>
            <person name="Bowers J.E."/>
            <person name="Bruggmann R."/>
            <person name="Dubchak I."/>
            <person name="Grimwood J."/>
            <person name="Gundlach H."/>
            <person name="Haberer G."/>
            <person name="Hellsten U."/>
            <person name="Mitros T."/>
            <person name="Poliakov A."/>
            <person name="Schmutz J."/>
            <person name="Spannagl M."/>
            <person name="Tang H."/>
            <person name="Wang X."/>
            <person name="Wicker T."/>
            <person name="Bharti A.K."/>
            <person name="Chapman J."/>
            <person name="Feltus F.A."/>
            <person name="Gowik U."/>
            <person name="Grigoriev I.V."/>
            <person name="Lyons E."/>
            <person name="Maher C.A."/>
            <person name="Martis M."/>
            <person name="Narechania A."/>
            <person name="Otillar R.P."/>
            <person name="Penning B.W."/>
            <person name="Salamov A.A."/>
            <person name="Wang Y."/>
            <person name="Zhang L."/>
            <person name="Carpita N.C."/>
            <person name="Freeling M."/>
            <person name="Gingle A.R."/>
            <person name="Hash C.T."/>
            <person name="Keller B."/>
            <person name="Klein P."/>
            <person name="Kresovich S."/>
            <person name="McCann M.C."/>
            <person name="Ming R."/>
            <person name="Peterson D.G."/>
            <person name="Mehboob-ur-Rahman"/>
            <person name="Ware D."/>
            <person name="Westhoff P."/>
            <person name="Mayer K.F."/>
            <person name="Messing J."/>
            <person name="Rokhsar D.S."/>
        </authorList>
    </citation>
    <scope>NUCLEOTIDE SEQUENCE [LARGE SCALE GENOMIC DNA]</scope>
    <source>
        <strain evidence="4">cv. BTx623</strain>
    </source>
</reference>
<dbReference type="FunCoup" id="A0A1B6P5T8">
    <property type="interactions" value="2"/>
</dbReference>
<reference evidence="4" key="2">
    <citation type="journal article" date="2018" name="Plant J.">
        <title>The Sorghum bicolor reference genome: improved assembly, gene annotations, a transcriptome atlas, and signatures of genome organization.</title>
        <authorList>
            <person name="McCormick R.F."/>
            <person name="Truong S.K."/>
            <person name="Sreedasyam A."/>
            <person name="Jenkins J."/>
            <person name="Shu S."/>
            <person name="Sims D."/>
            <person name="Kennedy M."/>
            <person name="Amirebrahimi M."/>
            <person name="Weers B.D."/>
            <person name="McKinley B."/>
            <person name="Mattison A."/>
            <person name="Morishige D.T."/>
            <person name="Grimwood J."/>
            <person name="Schmutz J."/>
            <person name="Mullet J.E."/>
        </authorList>
    </citation>
    <scope>NUCLEOTIDE SEQUENCE [LARGE SCALE GENOMIC DNA]</scope>
    <source>
        <strain evidence="4">cv. BTx623</strain>
    </source>
</reference>
<dbReference type="EMBL" id="CM000768">
    <property type="protein sequence ID" value="KXG21098.1"/>
    <property type="molecule type" value="Genomic_DNA"/>
</dbReference>
<feature type="domain" description="DUF6598" evidence="2">
    <location>
        <begin position="121"/>
        <end position="321"/>
    </location>
</feature>
<organism evidence="3 4">
    <name type="scientific">Sorghum bicolor</name>
    <name type="common">Sorghum</name>
    <name type="synonym">Sorghum vulgare</name>
    <dbReference type="NCBI Taxonomy" id="4558"/>
    <lineage>
        <taxon>Eukaryota</taxon>
        <taxon>Viridiplantae</taxon>
        <taxon>Streptophyta</taxon>
        <taxon>Embryophyta</taxon>
        <taxon>Tracheophyta</taxon>
        <taxon>Spermatophyta</taxon>
        <taxon>Magnoliopsida</taxon>
        <taxon>Liliopsida</taxon>
        <taxon>Poales</taxon>
        <taxon>Poaceae</taxon>
        <taxon>PACMAD clade</taxon>
        <taxon>Panicoideae</taxon>
        <taxon>Andropogonodae</taxon>
        <taxon>Andropogoneae</taxon>
        <taxon>Sorghinae</taxon>
        <taxon>Sorghum</taxon>
    </lineage>
</organism>
<feature type="region of interest" description="Disordered" evidence="1">
    <location>
        <begin position="1"/>
        <end position="30"/>
    </location>
</feature>
<evidence type="ECO:0000313" key="3">
    <source>
        <dbReference type="EMBL" id="KXG21098.1"/>
    </source>
</evidence>
<dbReference type="PANTHER" id="PTHR33065">
    <property type="entry name" value="OS07G0486400 PROTEIN"/>
    <property type="match status" value="1"/>
</dbReference>
<gene>
    <name evidence="3" type="ORF">SORBI_3009G014900</name>
</gene>
<dbReference type="Pfam" id="PF20241">
    <property type="entry name" value="DUF6598"/>
    <property type="match status" value="1"/>
</dbReference>